<dbReference type="Pfam" id="PF18885">
    <property type="entry name" value="DUF5648"/>
    <property type="match status" value="1"/>
</dbReference>
<feature type="chain" id="PRO_5042294169" description="DUF5648 domain-containing protein" evidence="1">
    <location>
        <begin position="30"/>
        <end position="193"/>
    </location>
</feature>
<keyword evidence="4" id="KW-1185">Reference proteome</keyword>
<accession>A0AAD7AA58</accession>
<proteinExistence type="predicted"/>
<dbReference type="AlphaFoldDB" id="A0AAD7AA58"/>
<protein>
    <recommendedName>
        <fullName evidence="2">DUF5648 domain-containing protein</fullName>
    </recommendedName>
</protein>
<evidence type="ECO:0000313" key="3">
    <source>
        <dbReference type="EMBL" id="KAJ7353311.1"/>
    </source>
</evidence>
<dbReference type="Proteomes" id="UP001218218">
    <property type="component" value="Unassembled WGS sequence"/>
</dbReference>
<evidence type="ECO:0000259" key="2">
    <source>
        <dbReference type="Pfam" id="PF18885"/>
    </source>
</evidence>
<organism evidence="3 4">
    <name type="scientific">Mycena albidolilacea</name>
    <dbReference type="NCBI Taxonomy" id="1033008"/>
    <lineage>
        <taxon>Eukaryota</taxon>
        <taxon>Fungi</taxon>
        <taxon>Dikarya</taxon>
        <taxon>Basidiomycota</taxon>
        <taxon>Agaricomycotina</taxon>
        <taxon>Agaricomycetes</taxon>
        <taxon>Agaricomycetidae</taxon>
        <taxon>Agaricales</taxon>
        <taxon>Marasmiineae</taxon>
        <taxon>Mycenaceae</taxon>
        <taxon>Mycena</taxon>
    </lineage>
</organism>
<comment type="caution">
    <text evidence="3">The sequence shown here is derived from an EMBL/GenBank/DDBJ whole genome shotgun (WGS) entry which is preliminary data.</text>
</comment>
<sequence>MKSSSSNLAFATSALLLSLFTSCSTSTLAQNVSVKPPSPLTCGNPNDSVFYYVMTSPGTDNFYTSFSAEVTSAVNDDGYVFGGVAARVFLTPELSTVPFYRAVKLAGADHLYTTSAAERNIAVEGGYIDEGISAYIYPSQICGSVPFYRIYNSAATEHFYTINEKERDSLLGSSGWADEGIAGYVLDIGPCAE</sequence>
<keyword evidence="1" id="KW-0732">Signal</keyword>
<dbReference type="EMBL" id="JARIHO010000011">
    <property type="protein sequence ID" value="KAJ7353311.1"/>
    <property type="molecule type" value="Genomic_DNA"/>
</dbReference>
<dbReference type="PROSITE" id="PS51257">
    <property type="entry name" value="PROKAR_LIPOPROTEIN"/>
    <property type="match status" value="1"/>
</dbReference>
<name>A0AAD7AA58_9AGAR</name>
<feature type="signal peptide" evidence="1">
    <location>
        <begin position="1"/>
        <end position="29"/>
    </location>
</feature>
<reference evidence="3" key="1">
    <citation type="submission" date="2023-03" db="EMBL/GenBank/DDBJ databases">
        <title>Massive genome expansion in bonnet fungi (Mycena s.s.) driven by repeated elements and novel gene families across ecological guilds.</title>
        <authorList>
            <consortium name="Lawrence Berkeley National Laboratory"/>
            <person name="Harder C.B."/>
            <person name="Miyauchi S."/>
            <person name="Viragh M."/>
            <person name="Kuo A."/>
            <person name="Thoen E."/>
            <person name="Andreopoulos B."/>
            <person name="Lu D."/>
            <person name="Skrede I."/>
            <person name="Drula E."/>
            <person name="Henrissat B."/>
            <person name="Morin E."/>
            <person name="Kohler A."/>
            <person name="Barry K."/>
            <person name="LaButti K."/>
            <person name="Morin E."/>
            <person name="Salamov A."/>
            <person name="Lipzen A."/>
            <person name="Mereny Z."/>
            <person name="Hegedus B."/>
            <person name="Baldrian P."/>
            <person name="Stursova M."/>
            <person name="Weitz H."/>
            <person name="Taylor A."/>
            <person name="Grigoriev I.V."/>
            <person name="Nagy L.G."/>
            <person name="Martin F."/>
            <person name="Kauserud H."/>
        </authorList>
    </citation>
    <scope>NUCLEOTIDE SEQUENCE</scope>
    <source>
        <strain evidence="3">CBHHK002</strain>
    </source>
</reference>
<evidence type="ECO:0000256" key="1">
    <source>
        <dbReference type="SAM" id="SignalP"/>
    </source>
</evidence>
<dbReference type="InterPro" id="IPR043708">
    <property type="entry name" value="DUF5648"/>
</dbReference>
<evidence type="ECO:0000313" key="4">
    <source>
        <dbReference type="Proteomes" id="UP001218218"/>
    </source>
</evidence>
<feature type="domain" description="DUF5648" evidence="2">
    <location>
        <begin position="54"/>
        <end position="186"/>
    </location>
</feature>
<gene>
    <name evidence="3" type="ORF">DFH08DRAFT_1077516</name>
</gene>